<feature type="transmembrane region" description="Helical" evidence="1">
    <location>
        <begin position="261"/>
        <end position="282"/>
    </location>
</feature>
<keyword evidence="1" id="KW-0812">Transmembrane</keyword>
<keyword evidence="1" id="KW-0472">Membrane</keyword>
<dbReference type="EMBL" id="JBHLXJ010000009">
    <property type="protein sequence ID" value="MFC0349928.1"/>
    <property type="molecule type" value="Genomic_DNA"/>
</dbReference>
<sequence>MTRYISNFFLTLLVIAYALLWLNKHDTQWAFSAATFTGVCLFCLMISGLKWGRILLTGARVFHQLQTPVTLWQKWQRAILIRATLPLLILFFGIKLLELNHHELLSASALLAIASLSLSLGFSLSLALNNYLNKWCYLLFLALSLYLVYLSGSKNIQHDLMTAWHLHLPILLLWPIIILSTLRHWSKPPSNKGKAFFLQLKELALISHLRHFYLRYTELGSLHDHQKKEGLRTSDKVLKSMGLFWFILLSPMLVVDWQASVSLPHLLSIAAFAVFSSSYIVVKDLHWRFLLLPRHFQQGRIATHLLFSSLVYHGCWALMLLLALYGLKMLLATSMPLDHTASISLFSIALLALELLSAFCVGLLIRGSEKPGRTIFYLFLSCLMVAAGIASYFYLRKQNPAKAAVFTMNTAYVLTVIAIGISALIYANQRWTRERLLKFL</sequence>
<feature type="transmembrane region" description="Helical" evidence="1">
    <location>
        <begin position="303"/>
        <end position="325"/>
    </location>
</feature>
<evidence type="ECO:0008006" key="4">
    <source>
        <dbReference type="Google" id="ProtNLM"/>
    </source>
</evidence>
<dbReference type="RefSeq" id="WP_390211776.1">
    <property type="nucleotide sequence ID" value="NZ_JBHLXJ010000009.1"/>
</dbReference>
<protein>
    <recommendedName>
        <fullName evidence="4">ABC transporter permease</fullName>
    </recommendedName>
</protein>
<evidence type="ECO:0000256" key="1">
    <source>
        <dbReference type="SAM" id="Phobius"/>
    </source>
</evidence>
<keyword evidence="3" id="KW-1185">Reference proteome</keyword>
<feature type="transmembrane region" description="Helical" evidence="1">
    <location>
        <begin position="7"/>
        <end position="23"/>
    </location>
</feature>
<reference evidence="2 3" key="1">
    <citation type="submission" date="2024-09" db="EMBL/GenBank/DDBJ databases">
        <authorList>
            <person name="Sun Q."/>
            <person name="Mori K."/>
        </authorList>
    </citation>
    <scope>NUCLEOTIDE SEQUENCE [LARGE SCALE GENOMIC DNA]</scope>
    <source>
        <strain evidence="2 3">CCM 8677</strain>
    </source>
</reference>
<feature type="transmembrane region" description="Helical" evidence="1">
    <location>
        <begin position="29"/>
        <end position="49"/>
    </location>
</feature>
<feature type="transmembrane region" description="Helical" evidence="1">
    <location>
        <begin position="164"/>
        <end position="182"/>
    </location>
</feature>
<feature type="transmembrane region" description="Helical" evidence="1">
    <location>
        <begin position="109"/>
        <end position="128"/>
    </location>
</feature>
<comment type="caution">
    <text evidence="2">The sequence shown here is derived from an EMBL/GenBank/DDBJ whole genome shotgun (WGS) entry which is preliminary data.</text>
</comment>
<name>A0ABV6IE90_9BURK</name>
<accession>A0ABV6IE90</accession>
<proteinExistence type="predicted"/>
<feature type="transmembrane region" description="Helical" evidence="1">
    <location>
        <begin position="406"/>
        <end position="427"/>
    </location>
</feature>
<dbReference type="Proteomes" id="UP001589844">
    <property type="component" value="Unassembled WGS sequence"/>
</dbReference>
<organism evidence="2 3">
    <name type="scientific">Undibacterium danionis</name>
    <dbReference type="NCBI Taxonomy" id="1812100"/>
    <lineage>
        <taxon>Bacteria</taxon>
        <taxon>Pseudomonadati</taxon>
        <taxon>Pseudomonadota</taxon>
        <taxon>Betaproteobacteria</taxon>
        <taxon>Burkholderiales</taxon>
        <taxon>Oxalobacteraceae</taxon>
        <taxon>Undibacterium</taxon>
    </lineage>
</organism>
<feature type="transmembrane region" description="Helical" evidence="1">
    <location>
        <begin position="376"/>
        <end position="394"/>
    </location>
</feature>
<gene>
    <name evidence="2" type="ORF">ACFFJH_08920</name>
</gene>
<feature type="transmembrane region" description="Helical" evidence="1">
    <location>
        <begin position="345"/>
        <end position="364"/>
    </location>
</feature>
<evidence type="ECO:0000313" key="2">
    <source>
        <dbReference type="EMBL" id="MFC0349928.1"/>
    </source>
</evidence>
<keyword evidence="1" id="KW-1133">Transmembrane helix</keyword>
<evidence type="ECO:0000313" key="3">
    <source>
        <dbReference type="Proteomes" id="UP001589844"/>
    </source>
</evidence>
<feature type="transmembrane region" description="Helical" evidence="1">
    <location>
        <begin position="79"/>
        <end position="97"/>
    </location>
</feature>
<feature type="transmembrane region" description="Helical" evidence="1">
    <location>
        <begin position="135"/>
        <end position="152"/>
    </location>
</feature>
<feature type="transmembrane region" description="Helical" evidence="1">
    <location>
        <begin position="237"/>
        <end position="255"/>
    </location>
</feature>